<dbReference type="GO" id="GO:0005576">
    <property type="term" value="C:extracellular region"/>
    <property type="evidence" value="ECO:0007669"/>
    <property type="project" value="InterPro"/>
</dbReference>
<accession>S5TK91</accession>
<dbReference type="InterPro" id="IPR010126">
    <property type="entry name" value="Esterase_phb"/>
</dbReference>
<dbReference type="SUPFAM" id="SSF53474">
    <property type="entry name" value="alpha/beta-Hydrolases"/>
    <property type="match status" value="2"/>
</dbReference>
<organism evidence="3">
    <name type="scientific">uncultured bacterium esnapd2</name>
    <dbReference type="NCBI Taxonomy" id="1366601"/>
    <lineage>
        <taxon>Bacteria</taxon>
        <taxon>environmental samples</taxon>
    </lineage>
</organism>
<name>S5TK91_9BACT</name>
<dbReference type="EMBL" id="KF264539">
    <property type="protein sequence ID" value="AGS49305.1"/>
    <property type="molecule type" value="Genomic_DNA"/>
</dbReference>
<reference evidence="3" key="1">
    <citation type="journal article" date="2013" name="Proc. Natl. Acad. Sci. U.S.A.">
        <title>Mapping gene clusters within arrayed metagenomic libraries to expand the structural diversity of biomedically relevant natural products.</title>
        <authorList>
            <person name="Owen J.G."/>
            <person name="Reddy B.V."/>
            <person name="Ternei M.A."/>
            <person name="Charlop-Powers Z."/>
            <person name="Calle P.Y."/>
            <person name="Kim J.H."/>
            <person name="Brady S.F."/>
        </authorList>
    </citation>
    <scope>NUCLEOTIDE SEQUENCE</scope>
</reference>
<protein>
    <submittedName>
        <fullName evidence="3">Esterase, PHB depolymerase</fullName>
    </submittedName>
</protein>
<sequence>MVVRTVGTLSQATYRHSDDGHKEVVVKFLISALLAMTFLAPPASAATVRQITGFGSNPGALQMYEYIPDGLASGRPVVVALHGCTQDATYGQNAGWIELADRLRFTVVLPQQVTTNNFSKCFNWFQPLDIRRGSGEAESIAQMARRGIADASGDPRRVYVTGLSAGGAMTSVMLAAYPDMFAGGGVVAGLPYGCAATVIEAYTCMNPGKDLTPRQWGDKVRDASTFSGARASVTVWHGTADYTVASANMRELSEQWTDVGAPVQTRSITGMGHGQPVAPAQGCGRAGAYMLDVGVCAAAELSRTWGL</sequence>
<dbReference type="GO" id="GO:0016787">
    <property type="term" value="F:hydrolase activity"/>
    <property type="evidence" value="ECO:0007669"/>
    <property type="project" value="UniProtKB-KW"/>
</dbReference>
<keyword evidence="1" id="KW-0732">Signal</keyword>
<dbReference type="InterPro" id="IPR029058">
    <property type="entry name" value="AB_hydrolase_fold"/>
</dbReference>
<evidence type="ECO:0000313" key="3">
    <source>
        <dbReference type="EMBL" id="AGS49305.1"/>
    </source>
</evidence>
<evidence type="ECO:0000256" key="2">
    <source>
        <dbReference type="ARBA" id="ARBA00022801"/>
    </source>
</evidence>
<dbReference type="PANTHER" id="PTHR43037">
    <property type="entry name" value="UNNAMED PRODUCT-RELATED"/>
    <property type="match status" value="1"/>
</dbReference>
<dbReference type="PANTHER" id="PTHR43037:SF1">
    <property type="entry name" value="BLL1128 PROTEIN"/>
    <property type="match status" value="1"/>
</dbReference>
<dbReference type="AlphaFoldDB" id="S5TK91"/>
<dbReference type="Pfam" id="PF10503">
    <property type="entry name" value="Esterase_PHB"/>
    <property type="match status" value="1"/>
</dbReference>
<keyword evidence="2" id="KW-0378">Hydrolase</keyword>
<dbReference type="InterPro" id="IPR050955">
    <property type="entry name" value="Plant_Biomass_Hydrol_Est"/>
</dbReference>
<proteinExistence type="predicted"/>
<dbReference type="NCBIfam" id="TIGR01840">
    <property type="entry name" value="esterase_phb"/>
    <property type="match status" value="1"/>
</dbReference>
<evidence type="ECO:0000256" key="1">
    <source>
        <dbReference type="ARBA" id="ARBA00022729"/>
    </source>
</evidence>
<dbReference type="Gene3D" id="3.40.50.1820">
    <property type="entry name" value="alpha/beta hydrolase"/>
    <property type="match status" value="1"/>
</dbReference>